<keyword evidence="3" id="KW-0067">ATP-binding</keyword>
<feature type="domain" description="Cobalamin adenosyltransferase-like" evidence="4">
    <location>
        <begin position="78"/>
        <end position="235"/>
    </location>
</feature>
<reference evidence="5 6" key="1">
    <citation type="submission" date="2010-10" db="EMBL/GenBank/DDBJ databases">
        <authorList>
            <consortium name="The Broad Institute Genome Sequencing Platform"/>
            <person name="Ward D."/>
            <person name="Earl A."/>
            <person name="Feldgarden M."/>
            <person name="Young S.K."/>
            <person name="Gargeya S."/>
            <person name="Zeng Q."/>
            <person name="Alvarado L."/>
            <person name="Berlin A."/>
            <person name="Bochicchio J."/>
            <person name="Chapman S.B."/>
            <person name="Chen Z."/>
            <person name="Freedman E."/>
            <person name="Gellesch M."/>
            <person name="Goldberg J."/>
            <person name="Griggs A."/>
            <person name="Gujja S."/>
            <person name="Heilman E."/>
            <person name="Heiman D."/>
            <person name="Howarth C."/>
            <person name="Mehta T."/>
            <person name="Neiman D."/>
            <person name="Pearson M."/>
            <person name="Roberts A."/>
            <person name="Saif S."/>
            <person name="Shea T."/>
            <person name="Shenoy N."/>
            <person name="Sisk P."/>
            <person name="Stolte C."/>
            <person name="Sykes S."/>
            <person name="White J."/>
            <person name="Yandava C."/>
            <person name="Allen-Vercoe E."/>
            <person name="Sibley C."/>
            <person name="Ambrose C.E."/>
            <person name="Strauss J."/>
            <person name="Daigneault M."/>
            <person name="Haas B."/>
            <person name="Nusbaum C."/>
            <person name="Birren B."/>
        </authorList>
    </citation>
    <scope>NUCLEOTIDE SEQUENCE [LARGE SCALE GENOMIC DNA]</scope>
    <source>
        <strain evidence="5 6">3_1_6</strain>
    </source>
</reference>
<dbReference type="GeneID" id="78084449"/>
<dbReference type="SUPFAM" id="SSF89028">
    <property type="entry name" value="Cobalamin adenosyltransferase-like"/>
    <property type="match status" value="1"/>
</dbReference>
<evidence type="ECO:0000259" key="4">
    <source>
        <dbReference type="Pfam" id="PF01923"/>
    </source>
</evidence>
<dbReference type="Proteomes" id="UP000006034">
    <property type="component" value="Unassembled WGS sequence"/>
</dbReference>
<organism evidence="5 6">
    <name type="scientific">Bilophila wadsworthia (strain 3_1_6)</name>
    <dbReference type="NCBI Taxonomy" id="563192"/>
    <lineage>
        <taxon>Bacteria</taxon>
        <taxon>Pseudomonadati</taxon>
        <taxon>Thermodesulfobacteriota</taxon>
        <taxon>Desulfovibrionia</taxon>
        <taxon>Desulfovibrionales</taxon>
        <taxon>Desulfovibrionaceae</taxon>
        <taxon>Bilophila</taxon>
    </lineage>
</organism>
<comment type="caution">
    <text evidence="5">The sequence shown here is derived from an EMBL/GenBank/DDBJ whole genome shotgun (WGS) entry which is preliminary data.</text>
</comment>
<evidence type="ECO:0000256" key="1">
    <source>
        <dbReference type="ARBA" id="ARBA00022679"/>
    </source>
</evidence>
<dbReference type="RefSeq" id="WP_005029669.1">
    <property type="nucleotide sequence ID" value="NZ_KE150238.1"/>
</dbReference>
<reference evidence="5 6" key="2">
    <citation type="submission" date="2013-04" db="EMBL/GenBank/DDBJ databases">
        <title>The Genome Sequence of Bilophila wadsworthia 3_1_6.</title>
        <authorList>
            <consortium name="The Broad Institute Genomics Platform"/>
            <person name="Earl A."/>
            <person name="Ward D."/>
            <person name="Feldgarden M."/>
            <person name="Gevers D."/>
            <person name="Sibley C."/>
            <person name="Strauss J."/>
            <person name="Allen-Vercoe E."/>
            <person name="Walker B."/>
            <person name="Young S."/>
            <person name="Zeng Q."/>
            <person name="Gargeya S."/>
            <person name="Fitzgerald M."/>
            <person name="Haas B."/>
            <person name="Abouelleil A."/>
            <person name="Allen A.W."/>
            <person name="Alvarado L."/>
            <person name="Arachchi H.M."/>
            <person name="Berlin A.M."/>
            <person name="Chapman S.B."/>
            <person name="Gainer-Dewar J."/>
            <person name="Goldberg J."/>
            <person name="Griggs A."/>
            <person name="Gujja S."/>
            <person name="Hansen M."/>
            <person name="Howarth C."/>
            <person name="Imamovic A."/>
            <person name="Ireland A."/>
            <person name="Larimer J."/>
            <person name="McCowan C."/>
            <person name="Murphy C."/>
            <person name="Pearson M."/>
            <person name="Poon T.W."/>
            <person name="Priest M."/>
            <person name="Roberts A."/>
            <person name="Saif S."/>
            <person name="Shea T."/>
            <person name="Sisk P."/>
            <person name="Sykes S."/>
            <person name="Wortman J."/>
            <person name="Nusbaum C."/>
            <person name="Birren B."/>
        </authorList>
    </citation>
    <scope>NUCLEOTIDE SEQUENCE [LARGE SCALE GENOMIC DNA]</scope>
    <source>
        <strain evidence="5 6">3_1_6</strain>
    </source>
</reference>
<evidence type="ECO:0000256" key="3">
    <source>
        <dbReference type="ARBA" id="ARBA00022840"/>
    </source>
</evidence>
<dbReference type="HOGENOM" id="CLU_093470_1_0_7"/>
<keyword evidence="1" id="KW-0808">Transferase</keyword>
<dbReference type="AlphaFoldDB" id="E5YAE3"/>
<dbReference type="OrthoDB" id="306726at2"/>
<dbReference type="eggNOG" id="COG4812">
    <property type="taxonomic scope" value="Bacteria"/>
</dbReference>
<accession>E5YAE3</accession>
<keyword evidence="6" id="KW-1185">Reference proteome</keyword>
<keyword evidence="2" id="KW-0547">Nucleotide-binding</keyword>
<dbReference type="Gene3D" id="1.20.1200.10">
    <property type="entry name" value="Cobalamin adenosyltransferase-like"/>
    <property type="match status" value="1"/>
</dbReference>
<dbReference type="GO" id="GO:0005524">
    <property type="term" value="F:ATP binding"/>
    <property type="evidence" value="ECO:0007669"/>
    <property type="project" value="UniProtKB-KW"/>
</dbReference>
<protein>
    <recommendedName>
        <fullName evidence="4">Cobalamin adenosyltransferase-like domain-containing protein</fullName>
    </recommendedName>
</protein>
<dbReference type="InterPro" id="IPR036451">
    <property type="entry name" value="CblAdoTrfase-like_sf"/>
</dbReference>
<evidence type="ECO:0000256" key="2">
    <source>
        <dbReference type="ARBA" id="ARBA00022741"/>
    </source>
</evidence>
<name>E5YAE3_BILW3</name>
<dbReference type="STRING" id="563192.HMPREF0179_03164"/>
<dbReference type="InterPro" id="IPR016030">
    <property type="entry name" value="CblAdoTrfase-like"/>
</dbReference>
<proteinExistence type="predicted"/>
<evidence type="ECO:0000313" key="6">
    <source>
        <dbReference type="Proteomes" id="UP000006034"/>
    </source>
</evidence>
<dbReference type="Pfam" id="PF01923">
    <property type="entry name" value="Cob_adeno_trans"/>
    <property type="match status" value="1"/>
</dbReference>
<gene>
    <name evidence="5" type="ORF">HMPREF0179_03164</name>
</gene>
<dbReference type="EMBL" id="ADCP02000001">
    <property type="protein sequence ID" value="EFV42955.1"/>
    <property type="molecule type" value="Genomic_DNA"/>
</dbReference>
<evidence type="ECO:0000313" key="5">
    <source>
        <dbReference type="EMBL" id="EFV42955.1"/>
    </source>
</evidence>
<sequence>MQYLTEQDLMARCGLGQGVELHLSPEERLTPSAQELVNNRKIRILIVSGDGRVARDDGKAVHPLATEERPFAKVEKTEAQTHLNGTEMVTKEHPRIWFRGKVDSAIAAAILVQTQLQPVLAPELQGLLADLRSWLGWAMRCEVLDEAVPVLSMGPFSREAVRRLACHPEELGLEPLCPDAAEGSIFTLLNWLRAIIRETEVAAAFAFRKQDGTLERPDILELLDGLSNAVYAFMLLVKAGDRGLGAIQAARG</sequence>
<dbReference type="GO" id="GO:0016740">
    <property type="term" value="F:transferase activity"/>
    <property type="evidence" value="ECO:0007669"/>
    <property type="project" value="UniProtKB-KW"/>
</dbReference>